<keyword evidence="2" id="KW-0812">Transmembrane</keyword>
<evidence type="ECO:0000256" key="1">
    <source>
        <dbReference type="SAM" id="MobiDB-lite"/>
    </source>
</evidence>
<dbReference type="Proteomes" id="UP000188324">
    <property type="component" value="Chromosome"/>
</dbReference>
<dbReference type="PANTHER" id="PTHR31610:SF0">
    <property type="entry name" value="SLC26A_SULP TRANSPORTER DOMAIN-CONTAINING PROTEIN"/>
    <property type="match status" value="1"/>
</dbReference>
<dbReference type="EMBL" id="CP019605">
    <property type="protein sequence ID" value="AQP43577.1"/>
    <property type="molecule type" value="Genomic_DNA"/>
</dbReference>
<keyword evidence="4" id="KW-1185">Reference proteome</keyword>
<sequence>MFPWIANWGLTLAGNVMRALGTNAGEVGFDALEATGTNYNGLYALGNGAPLTSLIWGCIAIFAIRNRTVAAAISAGVGGVLAFFGIIHAGAPVLGGETPTSFLIAYAMVAALFVLKWFLDKRDPSLAGGAPADEDHVPAAAVATASTSSDPVLDGTERAAVGDAAHTDPAPARARPVE</sequence>
<dbReference type="STRING" id="1610493.RPIT_01030"/>
<accession>A0A1Q2CBU7</accession>
<keyword evidence="2" id="KW-0472">Membrane</keyword>
<evidence type="ECO:0000256" key="2">
    <source>
        <dbReference type="SAM" id="Phobius"/>
    </source>
</evidence>
<name>A0A1Q2CBU7_9ACTN</name>
<dbReference type="KEGG" id="tfl:RPIT_01030"/>
<feature type="compositionally biased region" description="Low complexity" evidence="1">
    <location>
        <begin position="138"/>
        <end position="152"/>
    </location>
</feature>
<proteinExistence type="predicted"/>
<organism evidence="3 4">
    <name type="scientific">Tessaracoccus flavus</name>
    <dbReference type="NCBI Taxonomy" id="1610493"/>
    <lineage>
        <taxon>Bacteria</taxon>
        <taxon>Bacillati</taxon>
        <taxon>Actinomycetota</taxon>
        <taxon>Actinomycetes</taxon>
        <taxon>Propionibacteriales</taxon>
        <taxon>Propionibacteriaceae</taxon>
        <taxon>Tessaracoccus</taxon>
    </lineage>
</organism>
<dbReference type="OrthoDB" id="182039at2"/>
<feature type="region of interest" description="Disordered" evidence="1">
    <location>
        <begin position="138"/>
        <end position="178"/>
    </location>
</feature>
<evidence type="ECO:0000313" key="4">
    <source>
        <dbReference type="Proteomes" id="UP000188324"/>
    </source>
</evidence>
<feature type="transmembrane region" description="Helical" evidence="2">
    <location>
        <begin position="42"/>
        <end position="64"/>
    </location>
</feature>
<keyword evidence="2" id="KW-1133">Transmembrane helix</keyword>
<feature type="transmembrane region" description="Helical" evidence="2">
    <location>
        <begin position="71"/>
        <end position="94"/>
    </location>
</feature>
<dbReference type="PANTHER" id="PTHR31610">
    <property type="entry name" value="SLR0360 PROTEIN"/>
    <property type="match status" value="1"/>
</dbReference>
<dbReference type="RefSeq" id="WP_077339704.1">
    <property type="nucleotide sequence ID" value="NZ_CP019605.1"/>
</dbReference>
<feature type="transmembrane region" description="Helical" evidence="2">
    <location>
        <begin position="100"/>
        <end position="119"/>
    </location>
</feature>
<dbReference type="AlphaFoldDB" id="A0A1Q2CBU7"/>
<protein>
    <submittedName>
        <fullName evidence="3">Uncharacterized protein</fullName>
    </submittedName>
</protein>
<evidence type="ECO:0000313" key="3">
    <source>
        <dbReference type="EMBL" id="AQP43577.1"/>
    </source>
</evidence>
<reference evidence="3 4" key="1">
    <citation type="journal article" date="2016" name="Int. J. Syst. Evol. Microbiol.">
        <title>Tessaracoccus flavus sp. nov., isolated from the drainage system of a lindane-producing factory.</title>
        <authorList>
            <person name="Kumari R."/>
            <person name="Singh P."/>
            <person name="Schumann P."/>
            <person name="Lal R."/>
        </authorList>
    </citation>
    <scope>NUCLEOTIDE SEQUENCE [LARGE SCALE GENOMIC DNA]</scope>
    <source>
        <strain evidence="3 4">RP1T</strain>
    </source>
</reference>
<gene>
    <name evidence="3" type="ORF">RPIT_01030</name>
</gene>